<accession>A0ABX9G1Y8</accession>
<gene>
    <name evidence="1" type="ORF">DFP87_11471</name>
</gene>
<organism evidence="1 2">
    <name type="scientific">Achromobacter marplatensis</name>
    <dbReference type="NCBI Taxonomy" id="470868"/>
    <lineage>
        <taxon>Bacteria</taxon>
        <taxon>Pseudomonadati</taxon>
        <taxon>Pseudomonadota</taxon>
        <taxon>Betaproteobacteria</taxon>
        <taxon>Burkholderiales</taxon>
        <taxon>Alcaligenaceae</taxon>
        <taxon>Achromobacter</taxon>
    </lineage>
</organism>
<keyword evidence="2" id="KW-1185">Reference proteome</keyword>
<sequence>MELTLPSSLLKPLEREAADAQRTLHAHILKKLEAVTPPVEAIDPKVLKAGLPQLVDYLSRLPGTTVLSSKVTPDAYWWVKLTIDLQHPLAWQVVQELGFVLNDASVHDKLPTVFKPVSPPPYLNGGPQEFLSWVIESTYNYIDPAWIAQTLEGYLPRPVDDLAKWNA</sequence>
<evidence type="ECO:0000313" key="2">
    <source>
        <dbReference type="Proteomes" id="UP000252124"/>
    </source>
</evidence>
<dbReference type="Proteomes" id="UP000252124">
    <property type="component" value="Unassembled WGS sequence"/>
</dbReference>
<dbReference type="EMBL" id="QNRM01000014">
    <property type="protein sequence ID" value="RBP14514.1"/>
    <property type="molecule type" value="Genomic_DNA"/>
</dbReference>
<dbReference type="GeneID" id="99733569"/>
<dbReference type="RefSeq" id="WP_167390173.1">
    <property type="nucleotide sequence ID" value="NZ_CADIJU010000020.1"/>
</dbReference>
<evidence type="ECO:0000313" key="1">
    <source>
        <dbReference type="EMBL" id="RBP14514.1"/>
    </source>
</evidence>
<evidence type="ECO:0008006" key="3">
    <source>
        <dbReference type="Google" id="ProtNLM"/>
    </source>
</evidence>
<proteinExistence type="predicted"/>
<protein>
    <recommendedName>
        <fullName evidence="3">Phage protein</fullName>
    </recommendedName>
</protein>
<name>A0ABX9G1Y8_9BURK</name>
<comment type="caution">
    <text evidence="1">The sequence shown here is derived from an EMBL/GenBank/DDBJ whole genome shotgun (WGS) entry which is preliminary data.</text>
</comment>
<reference evidence="1 2" key="1">
    <citation type="submission" date="2018-06" db="EMBL/GenBank/DDBJ databases">
        <title>Genomic Encyclopedia of Type Strains, Phase III (KMG-III): the genomes of soil and plant-associated and newly described type strains.</title>
        <authorList>
            <person name="Whitman W."/>
        </authorList>
    </citation>
    <scope>NUCLEOTIDE SEQUENCE [LARGE SCALE GENOMIC DNA]</scope>
    <source>
        <strain evidence="1 2">CECT 7342</strain>
    </source>
</reference>